<keyword evidence="10" id="KW-1185">Reference proteome</keyword>
<feature type="transmembrane region" description="Helical" evidence="7">
    <location>
        <begin position="79"/>
        <end position="99"/>
    </location>
</feature>
<reference evidence="9 10" key="1">
    <citation type="submission" date="2015-03" db="EMBL/GenBank/DDBJ databases">
        <authorList>
            <person name="Hassan Y.I."/>
            <person name="Lepp D."/>
            <person name="Zhou T."/>
        </authorList>
    </citation>
    <scope>NUCLEOTIDE SEQUENCE [LARGE SCALE GENOMIC DNA]</scope>
    <source>
        <strain evidence="9 10">DSM 17137</strain>
    </source>
</reference>
<protein>
    <submittedName>
        <fullName evidence="9">Membrane protein</fullName>
    </submittedName>
</protein>
<feature type="transmembrane region" description="Helical" evidence="7">
    <location>
        <begin position="273"/>
        <end position="290"/>
    </location>
</feature>
<dbReference type="InterPro" id="IPR000620">
    <property type="entry name" value="EamA_dom"/>
</dbReference>
<keyword evidence="2" id="KW-1003">Cell membrane</keyword>
<feature type="domain" description="EamA" evidence="8">
    <location>
        <begin position="10"/>
        <end position="149"/>
    </location>
</feature>
<dbReference type="PANTHER" id="PTHR42920:SF11">
    <property type="entry name" value="INNER MEMBRANE PROTEIN YTFF"/>
    <property type="match status" value="1"/>
</dbReference>
<dbReference type="PATRIC" id="fig|1121477.3.peg.3019"/>
<dbReference type="Pfam" id="PF00892">
    <property type="entry name" value="EamA"/>
    <property type="match status" value="2"/>
</dbReference>
<feature type="transmembrane region" description="Helical" evidence="7">
    <location>
        <begin position="159"/>
        <end position="177"/>
    </location>
</feature>
<sequence length="353" mass="37521">MSDHHSHLWPGVPLALGSAILFGASAPLSKLLMGSIDPWLLAGILYLGAGTGLAAVHWGRPLIGLPSVEAQLQPQDMPWLAAVIAFGGMLGPLFLMLGLSQTSAASGSLLLNLEGLATMVIAWLIFRENVDRRLLIGAGAILAGAMLLSWSGQALRLDTGGLFIAAACLCWGIDNNLTRKLSSADPVQIAMIKGLVAGCTNFILALSLGAALPSIGLIGAGAVVGFLGIGVSLVMFMLGLRHLGAARTGAYFSLAPFIGALLAVIIFRDAITVQIVSAGLLMGLGLWLHLSERHDHDHAHEAVEHDHAHTHDDHHRHTHDGPVSEPHSHWHRHEPMRHTHSHYPDLHHRHGHG</sequence>
<evidence type="ECO:0000313" key="9">
    <source>
        <dbReference type="EMBL" id="KKB84642.1"/>
    </source>
</evidence>
<evidence type="ECO:0000256" key="2">
    <source>
        <dbReference type="ARBA" id="ARBA00022475"/>
    </source>
</evidence>
<evidence type="ECO:0000256" key="5">
    <source>
        <dbReference type="ARBA" id="ARBA00023136"/>
    </source>
</evidence>
<evidence type="ECO:0000259" key="8">
    <source>
        <dbReference type="Pfam" id="PF00892"/>
    </source>
</evidence>
<dbReference type="AlphaFoldDB" id="A0A0F5LSL7"/>
<feature type="transmembrane region" description="Helical" evidence="7">
    <location>
        <begin position="39"/>
        <end position="58"/>
    </location>
</feature>
<feature type="compositionally biased region" description="Basic residues" evidence="6">
    <location>
        <begin position="329"/>
        <end position="353"/>
    </location>
</feature>
<feature type="region of interest" description="Disordered" evidence="6">
    <location>
        <begin position="304"/>
        <end position="353"/>
    </location>
</feature>
<evidence type="ECO:0000256" key="1">
    <source>
        <dbReference type="ARBA" id="ARBA00004651"/>
    </source>
</evidence>
<dbReference type="STRING" id="1121477.SAMN02745223_02983"/>
<dbReference type="PANTHER" id="PTHR42920">
    <property type="entry name" value="OS03G0707200 PROTEIN-RELATED"/>
    <property type="match status" value="1"/>
</dbReference>
<organism evidence="9 10">
    <name type="scientific">Devosia limi DSM 17137</name>
    <dbReference type="NCBI Taxonomy" id="1121477"/>
    <lineage>
        <taxon>Bacteria</taxon>
        <taxon>Pseudomonadati</taxon>
        <taxon>Pseudomonadota</taxon>
        <taxon>Alphaproteobacteria</taxon>
        <taxon>Hyphomicrobiales</taxon>
        <taxon>Devosiaceae</taxon>
        <taxon>Devosia</taxon>
    </lineage>
</organism>
<accession>A0A0F5LSL7</accession>
<dbReference type="Proteomes" id="UP000033608">
    <property type="component" value="Unassembled WGS sequence"/>
</dbReference>
<keyword evidence="4 7" id="KW-1133">Transmembrane helix</keyword>
<feature type="transmembrane region" description="Helical" evidence="7">
    <location>
        <begin position="133"/>
        <end position="153"/>
    </location>
</feature>
<evidence type="ECO:0000313" key="10">
    <source>
        <dbReference type="Proteomes" id="UP000033608"/>
    </source>
</evidence>
<proteinExistence type="predicted"/>
<keyword evidence="3 7" id="KW-0812">Transmembrane</keyword>
<comment type="subcellular location">
    <subcellularLocation>
        <location evidence="1">Cell membrane</location>
        <topology evidence="1">Multi-pass membrane protein</topology>
    </subcellularLocation>
</comment>
<name>A0A0F5LSL7_9HYPH</name>
<dbReference type="InterPro" id="IPR037185">
    <property type="entry name" value="EmrE-like"/>
</dbReference>
<feature type="transmembrane region" description="Helical" evidence="7">
    <location>
        <begin position="12"/>
        <end position="33"/>
    </location>
</feature>
<gene>
    <name evidence="9" type="ORF">VW29_09575</name>
</gene>
<feature type="transmembrane region" description="Helical" evidence="7">
    <location>
        <begin position="189"/>
        <end position="211"/>
    </location>
</feature>
<feature type="transmembrane region" description="Helical" evidence="7">
    <location>
        <begin position="105"/>
        <end position="126"/>
    </location>
</feature>
<feature type="transmembrane region" description="Helical" evidence="7">
    <location>
        <begin position="250"/>
        <end position="267"/>
    </location>
</feature>
<dbReference type="RefSeq" id="WP_046135104.1">
    <property type="nucleotide sequence ID" value="NZ_FQVC01000009.1"/>
</dbReference>
<dbReference type="OrthoDB" id="9794287at2"/>
<dbReference type="GO" id="GO:0005886">
    <property type="term" value="C:plasma membrane"/>
    <property type="evidence" value="ECO:0007669"/>
    <property type="project" value="UniProtKB-SubCell"/>
</dbReference>
<evidence type="ECO:0000256" key="7">
    <source>
        <dbReference type="SAM" id="Phobius"/>
    </source>
</evidence>
<keyword evidence="5 7" id="KW-0472">Membrane</keyword>
<comment type="caution">
    <text evidence="9">The sequence shown here is derived from an EMBL/GenBank/DDBJ whole genome shotgun (WGS) entry which is preliminary data.</text>
</comment>
<feature type="compositionally biased region" description="Basic and acidic residues" evidence="6">
    <location>
        <begin position="304"/>
        <end position="328"/>
    </location>
</feature>
<dbReference type="EMBL" id="LAJF01000068">
    <property type="protein sequence ID" value="KKB84642.1"/>
    <property type="molecule type" value="Genomic_DNA"/>
</dbReference>
<dbReference type="InterPro" id="IPR051258">
    <property type="entry name" value="Diverse_Substrate_Transporter"/>
</dbReference>
<feature type="transmembrane region" description="Helical" evidence="7">
    <location>
        <begin position="217"/>
        <end position="238"/>
    </location>
</feature>
<evidence type="ECO:0000256" key="6">
    <source>
        <dbReference type="SAM" id="MobiDB-lite"/>
    </source>
</evidence>
<feature type="domain" description="EamA" evidence="8">
    <location>
        <begin position="160"/>
        <end position="288"/>
    </location>
</feature>
<evidence type="ECO:0000256" key="4">
    <source>
        <dbReference type="ARBA" id="ARBA00022989"/>
    </source>
</evidence>
<evidence type="ECO:0000256" key="3">
    <source>
        <dbReference type="ARBA" id="ARBA00022692"/>
    </source>
</evidence>
<dbReference type="SUPFAM" id="SSF103481">
    <property type="entry name" value="Multidrug resistance efflux transporter EmrE"/>
    <property type="match status" value="2"/>
</dbReference>